<comment type="caution">
    <text evidence="2">The sequence shown here is derived from an EMBL/GenBank/DDBJ whole genome shotgun (WGS) entry which is preliminary data.</text>
</comment>
<keyword evidence="3" id="KW-1185">Reference proteome</keyword>
<dbReference type="Proteomes" id="UP000322634">
    <property type="component" value="Unassembled WGS sequence"/>
</dbReference>
<feature type="compositionally biased region" description="Basic residues" evidence="1">
    <location>
        <begin position="11"/>
        <end position="24"/>
    </location>
</feature>
<proteinExistence type="predicted"/>
<dbReference type="EMBL" id="VSFF01000013">
    <property type="protein sequence ID" value="TYC10036.1"/>
    <property type="molecule type" value="Genomic_DNA"/>
</dbReference>
<evidence type="ECO:0000256" key="1">
    <source>
        <dbReference type="SAM" id="MobiDB-lite"/>
    </source>
</evidence>
<protein>
    <submittedName>
        <fullName evidence="2">Uncharacterized protein</fullName>
    </submittedName>
</protein>
<sequence length="164" mass="17361">MNRQLIPDARPRRRRSRRMLRSHPHAAISGATSRTITIAGLGWVAVISWLADNTADRHVNTHIATPSTPGPYPSPIDRRARRADCTTMISMNANVPARSNGDSAIPPNVSHIPSADTAVAIAAAAKSPRLARTFGREASGGLRWRAPAQVRAAATAAPPVAATA</sequence>
<feature type="region of interest" description="Disordered" evidence="1">
    <location>
        <begin position="1"/>
        <end position="24"/>
    </location>
</feature>
<accession>A0A5D0TXE3</accession>
<name>A0A5D0TXE3_9ACTN</name>
<dbReference type="RefSeq" id="WP_148354083.1">
    <property type="nucleotide sequence ID" value="NZ_JBHSBF010000005.1"/>
</dbReference>
<evidence type="ECO:0000313" key="3">
    <source>
        <dbReference type="Proteomes" id="UP000322634"/>
    </source>
</evidence>
<gene>
    <name evidence="2" type="ORF">FXF65_33625</name>
</gene>
<reference evidence="2 3" key="1">
    <citation type="submission" date="2019-08" db="EMBL/GenBank/DDBJ databases">
        <title>Actinomadura sp. nov. CYP1-5 isolated from mountain soil.</title>
        <authorList>
            <person name="Songsumanus A."/>
            <person name="Kuncharoen N."/>
            <person name="Kudo T."/>
            <person name="Yuki M."/>
            <person name="Igarashi Y."/>
            <person name="Tanasupawat S."/>
        </authorList>
    </citation>
    <scope>NUCLEOTIDE SEQUENCE [LARGE SCALE GENOMIC DNA]</scope>
    <source>
        <strain evidence="2 3">GKU157</strain>
    </source>
</reference>
<dbReference type="AlphaFoldDB" id="A0A5D0TXE3"/>
<organism evidence="2 3">
    <name type="scientific">Actinomadura syzygii</name>
    <dbReference type="NCBI Taxonomy" id="1427538"/>
    <lineage>
        <taxon>Bacteria</taxon>
        <taxon>Bacillati</taxon>
        <taxon>Actinomycetota</taxon>
        <taxon>Actinomycetes</taxon>
        <taxon>Streptosporangiales</taxon>
        <taxon>Thermomonosporaceae</taxon>
        <taxon>Actinomadura</taxon>
    </lineage>
</organism>
<evidence type="ECO:0000313" key="2">
    <source>
        <dbReference type="EMBL" id="TYC10036.1"/>
    </source>
</evidence>